<dbReference type="Proteomes" id="UP000555564">
    <property type="component" value="Unassembled WGS sequence"/>
</dbReference>
<dbReference type="PANTHER" id="PTHR32494:SF19">
    <property type="entry name" value="ALLANTOATE DEIMINASE-RELATED"/>
    <property type="match status" value="1"/>
</dbReference>
<dbReference type="PANTHER" id="PTHR32494">
    <property type="entry name" value="ALLANTOATE DEIMINASE-RELATED"/>
    <property type="match status" value="1"/>
</dbReference>
<comment type="subunit">
    <text evidence="3">Homodimer.</text>
</comment>
<evidence type="ECO:0000313" key="10">
    <source>
        <dbReference type="Proteomes" id="UP000555564"/>
    </source>
</evidence>
<dbReference type="EC" id="3.5.1.87" evidence="9"/>
<dbReference type="AlphaFoldDB" id="A0A7X0IIZ7"/>
<comment type="cofactor">
    <cofactor evidence="1">
        <name>Mn(2+)</name>
        <dbReference type="ChEBI" id="CHEBI:29035"/>
    </cofactor>
</comment>
<reference evidence="9 10" key="1">
    <citation type="submission" date="2020-08" db="EMBL/GenBank/DDBJ databases">
        <title>Sequencing the genomes of 1000 actinobacteria strains.</title>
        <authorList>
            <person name="Klenk H.-P."/>
        </authorList>
    </citation>
    <scope>NUCLEOTIDE SEQUENCE [LARGE SCALE GENOMIC DNA]</scope>
    <source>
        <strain evidence="9 10">DSM 44936</strain>
    </source>
</reference>
<dbReference type="NCBIfam" id="TIGR01879">
    <property type="entry name" value="hydantase"/>
    <property type="match status" value="1"/>
</dbReference>
<proteinExistence type="inferred from homology"/>
<feature type="binding site" evidence="7">
    <location>
        <position position="198"/>
    </location>
    <ligand>
        <name>Zn(2+)</name>
        <dbReference type="ChEBI" id="CHEBI:29105"/>
        <label>1</label>
    </ligand>
</feature>
<keyword evidence="6" id="KW-0464">Manganese</keyword>
<feature type="binding site" evidence="7">
    <location>
        <position position="88"/>
    </location>
    <ligand>
        <name>Zn(2+)</name>
        <dbReference type="ChEBI" id="CHEBI:29105"/>
        <label>1</label>
    </ligand>
</feature>
<evidence type="ECO:0000256" key="7">
    <source>
        <dbReference type="PIRSR" id="PIRSR001235-1"/>
    </source>
</evidence>
<dbReference type="RefSeq" id="WP_184983756.1">
    <property type="nucleotide sequence ID" value="NZ_BAAALO010000038.1"/>
</dbReference>
<name>A0A7X0IIZ7_9ACTN</name>
<evidence type="ECO:0000256" key="5">
    <source>
        <dbReference type="ARBA" id="ARBA00022801"/>
    </source>
</evidence>
<dbReference type="GO" id="GO:0050538">
    <property type="term" value="F:N-carbamoyl-L-amino-acid hydrolase activity"/>
    <property type="evidence" value="ECO:0007669"/>
    <property type="project" value="UniProtKB-EC"/>
</dbReference>
<protein>
    <submittedName>
        <fullName evidence="9">N-carbamoyl-L-amino-acid hydrolase</fullName>
        <ecNumber evidence="9">3.5.1.87</ecNumber>
    </submittedName>
</protein>
<dbReference type="Gene3D" id="3.40.630.10">
    <property type="entry name" value="Zn peptidases"/>
    <property type="match status" value="1"/>
</dbReference>
<evidence type="ECO:0000256" key="6">
    <source>
        <dbReference type="ARBA" id="ARBA00023211"/>
    </source>
</evidence>
<dbReference type="InterPro" id="IPR010158">
    <property type="entry name" value="Amidase_Cbmase"/>
</dbReference>
<evidence type="ECO:0000256" key="2">
    <source>
        <dbReference type="ARBA" id="ARBA00006153"/>
    </source>
</evidence>
<dbReference type="CDD" id="cd03884">
    <property type="entry name" value="M20_bAS"/>
    <property type="match status" value="1"/>
</dbReference>
<dbReference type="SUPFAM" id="SSF53187">
    <property type="entry name" value="Zn-dependent exopeptidases"/>
    <property type="match status" value="1"/>
</dbReference>
<dbReference type="EMBL" id="JACHIU010000001">
    <property type="protein sequence ID" value="MBB6474868.1"/>
    <property type="molecule type" value="Genomic_DNA"/>
</dbReference>
<dbReference type="Pfam" id="PF07687">
    <property type="entry name" value="M20_dimer"/>
    <property type="match status" value="1"/>
</dbReference>
<dbReference type="InterPro" id="IPR002933">
    <property type="entry name" value="Peptidase_M20"/>
</dbReference>
<comment type="cofactor">
    <cofactor evidence="7">
        <name>Zn(2+)</name>
        <dbReference type="ChEBI" id="CHEBI:29105"/>
    </cofactor>
    <text evidence="7">Binds 2 Zn(2+) ions per subunit.</text>
</comment>
<feature type="binding site" evidence="7">
    <location>
        <position position="99"/>
    </location>
    <ligand>
        <name>Zn(2+)</name>
        <dbReference type="ChEBI" id="CHEBI:29105"/>
        <label>1</label>
    </ligand>
</feature>
<comment type="similarity">
    <text evidence="2">Belongs to the peptidase M20 family.</text>
</comment>
<dbReference type="Gene3D" id="3.30.70.360">
    <property type="match status" value="1"/>
</dbReference>
<sequence>MTVTSGLRARVDGTRLLDTLDRLRQIGALPGGGLSRLAFGEADVRGRELVAGLMREAGMRVRVDPAANLIGGYPGRRPGLGALVLGSHLDTVPGGGAFDGAYGVLAAVEVVRTLNEHRIMLDHPVKVVAFSDEEGTAGARPMFGSRAVAGEVDPAELSTVARDGRTLGALVDAAGGHSSHIGQARWAAGSIAAYLELHVEQGPVLEAEGLRIGVVEGISGRCSVDVTVRGETNHGGTTPMELRKDALVAAARVVLAVSAMAGEQGLVRVATTGACAVRPGTWNVIPGEVRLTVDLRDVSAHALEAAVRRLRSEAAVIAAGSGTSIDVEPRQHVAPAPCDAERRRRIEEVARDLGLSHRTLPSGAGHDAQWMARLAPIGMIFVPSRGGVSHAAGEWTDAADLINGAEVLLGCVLAEGTRE</sequence>
<dbReference type="PIRSF" id="PIRSF001235">
    <property type="entry name" value="Amidase_carbamoylase"/>
    <property type="match status" value="1"/>
</dbReference>
<keyword evidence="5 9" id="KW-0378">Hydrolase</keyword>
<evidence type="ECO:0000256" key="4">
    <source>
        <dbReference type="ARBA" id="ARBA00022723"/>
    </source>
</evidence>
<feature type="binding site" evidence="7">
    <location>
        <position position="99"/>
    </location>
    <ligand>
        <name>Zn(2+)</name>
        <dbReference type="ChEBI" id="CHEBI:29105"/>
        <label>2</label>
    </ligand>
</feature>
<feature type="binding site" evidence="7">
    <location>
        <position position="134"/>
    </location>
    <ligand>
        <name>Zn(2+)</name>
        <dbReference type="ChEBI" id="CHEBI:29105"/>
        <label>2</label>
    </ligand>
</feature>
<evidence type="ECO:0000256" key="1">
    <source>
        <dbReference type="ARBA" id="ARBA00001936"/>
    </source>
</evidence>
<keyword evidence="4 7" id="KW-0479">Metal-binding</keyword>
<evidence type="ECO:0000256" key="3">
    <source>
        <dbReference type="ARBA" id="ARBA00011738"/>
    </source>
</evidence>
<gene>
    <name evidence="9" type="ORF">BJ992_004299</name>
</gene>
<evidence type="ECO:0000313" key="9">
    <source>
        <dbReference type="EMBL" id="MBB6474868.1"/>
    </source>
</evidence>
<keyword evidence="10" id="KW-1185">Reference proteome</keyword>
<evidence type="ECO:0000259" key="8">
    <source>
        <dbReference type="Pfam" id="PF07687"/>
    </source>
</evidence>
<comment type="caution">
    <text evidence="9">The sequence shown here is derived from an EMBL/GenBank/DDBJ whole genome shotgun (WGS) entry which is preliminary data.</text>
</comment>
<dbReference type="Pfam" id="PF01546">
    <property type="entry name" value="Peptidase_M20"/>
    <property type="match status" value="1"/>
</dbReference>
<dbReference type="GO" id="GO:0016813">
    <property type="term" value="F:hydrolase activity, acting on carbon-nitrogen (but not peptide) bonds, in linear amidines"/>
    <property type="evidence" value="ECO:0007669"/>
    <property type="project" value="InterPro"/>
</dbReference>
<feature type="domain" description="Peptidase M20 dimerisation" evidence="8">
    <location>
        <begin position="219"/>
        <end position="315"/>
    </location>
</feature>
<dbReference type="InterPro" id="IPR011650">
    <property type="entry name" value="Peptidase_M20_dimer"/>
</dbReference>
<dbReference type="InterPro" id="IPR036264">
    <property type="entry name" value="Bact_exopeptidase_dim_dom"/>
</dbReference>
<dbReference type="SUPFAM" id="SSF55031">
    <property type="entry name" value="Bacterial exopeptidase dimerisation domain"/>
    <property type="match status" value="1"/>
</dbReference>
<dbReference type="GO" id="GO:0046872">
    <property type="term" value="F:metal ion binding"/>
    <property type="evidence" value="ECO:0007669"/>
    <property type="project" value="UniProtKB-KW"/>
</dbReference>
<dbReference type="NCBIfam" id="NF006771">
    <property type="entry name" value="PRK09290.1-5"/>
    <property type="match status" value="1"/>
</dbReference>
<keyword evidence="7" id="KW-0862">Zinc</keyword>
<organism evidence="9 10">
    <name type="scientific">Sphaerisporangium rubeum</name>
    <dbReference type="NCBI Taxonomy" id="321317"/>
    <lineage>
        <taxon>Bacteria</taxon>
        <taxon>Bacillati</taxon>
        <taxon>Actinomycetota</taxon>
        <taxon>Actinomycetes</taxon>
        <taxon>Streptosporangiales</taxon>
        <taxon>Streptosporangiaceae</taxon>
        <taxon>Sphaerisporangium</taxon>
    </lineage>
</organism>
<feature type="binding site" evidence="7">
    <location>
        <position position="390"/>
    </location>
    <ligand>
        <name>Zn(2+)</name>
        <dbReference type="ChEBI" id="CHEBI:29105"/>
        <label>2</label>
    </ligand>
</feature>
<accession>A0A7X0IIZ7</accession>